<evidence type="ECO:0000313" key="2">
    <source>
        <dbReference type="EMBL" id="EYF00044.1"/>
    </source>
</evidence>
<protein>
    <submittedName>
        <fullName evidence="2">Uncharacterized protein</fullName>
    </submittedName>
</protein>
<feature type="region of interest" description="Disordered" evidence="1">
    <location>
        <begin position="1"/>
        <end position="31"/>
    </location>
</feature>
<evidence type="ECO:0000256" key="1">
    <source>
        <dbReference type="SAM" id="MobiDB-lite"/>
    </source>
</evidence>
<evidence type="ECO:0000313" key="3">
    <source>
        <dbReference type="Proteomes" id="UP000019678"/>
    </source>
</evidence>
<gene>
    <name evidence="2" type="ORF">CAP_1609</name>
</gene>
<organism evidence="2 3">
    <name type="scientific">Chondromyces apiculatus DSM 436</name>
    <dbReference type="NCBI Taxonomy" id="1192034"/>
    <lineage>
        <taxon>Bacteria</taxon>
        <taxon>Pseudomonadati</taxon>
        <taxon>Myxococcota</taxon>
        <taxon>Polyangia</taxon>
        <taxon>Polyangiales</taxon>
        <taxon>Polyangiaceae</taxon>
        <taxon>Chondromyces</taxon>
    </lineage>
</organism>
<keyword evidence="3" id="KW-1185">Reference proteome</keyword>
<reference evidence="2 3" key="1">
    <citation type="submission" date="2013-05" db="EMBL/GenBank/DDBJ databases">
        <title>Genome assembly of Chondromyces apiculatus DSM 436.</title>
        <authorList>
            <person name="Sharma G."/>
            <person name="Khatri I."/>
            <person name="Kaur C."/>
            <person name="Mayilraj S."/>
            <person name="Subramanian S."/>
        </authorList>
    </citation>
    <scope>NUCLEOTIDE SEQUENCE [LARGE SCALE GENOMIC DNA]</scope>
    <source>
        <strain evidence="2 3">DSM 436</strain>
    </source>
</reference>
<accession>A0A017SSY3</accession>
<proteinExistence type="predicted"/>
<sequence>MASAGQLLATRAAIDGQPESPDSGHSRLHPAIWSKALRGAVSA</sequence>
<dbReference type="EMBL" id="ASRX01000141">
    <property type="protein sequence ID" value="EYF00044.1"/>
    <property type="molecule type" value="Genomic_DNA"/>
</dbReference>
<name>A0A017SSY3_9BACT</name>
<dbReference type="AlphaFoldDB" id="A0A017SSY3"/>
<comment type="caution">
    <text evidence="2">The sequence shown here is derived from an EMBL/GenBank/DDBJ whole genome shotgun (WGS) entry which is preliminary data.</text>
</comment>
<dbReference type="Proteomes" id="UP000019678">
    <property type="component" value="Unassembled WGS sequence"/>
</dbReference>